<dbReference type="Proteomes" id="UP001558652">
    <property type="component" value="Unassembled WGS sequence"/>
</dbReference>
<dbReference type="InterPro" id="IPR035979">
    <property type="entry name" value="RBD_domain_sf"/>
</dbReference>
<dbReference type="CDD" id="cd12432">
    <property type="entry name" value="RRM_ACINU"/>
    <property type="match status" value="1"/>
</dbReference>
<dbReference type="Gene3D" id="3.30.70.330">
    <property type="match status" value="1"/>
</dbReference>
<evidence type="ECO:0000259" key="3">
    <source>
        <dbReference type="PROSITE" id="PS50102"/>
    </source>
</evidence>
<organism evidence="4 5">
    <name type="scientific">Ranatra chinensis</name>
    <dbReference type="NCBI Taxonomy" id="642074"/>
    <lineage>
        <taxon>Eukaryota</taxon>
        <taxon>Metazoa</taxon>
        <taxon>Ecdysozoa</taxon>
        <taxon>Arthropoda</taxon>
        <taxon>Hexapoda</taxon>
        <taxon>Insecta</taxon>
        <taxon>Pterygota</taxon>
        <taxon>Neoptera</taxon>
        <taxon>Paraneoptera</taxon>
        <taxon>Hemiptera</taxon>
        <taxon>Heteroptera</taxon>
        <taxon>Panheteroptera</taxon>
        <taxon>Nepomorpha</taxon>
        <taxon>Nepidae</taxon>
        <taxon>Ranatrinae</taxon>
        <taxon>Ranatra</taxon>
    </lineage>
</organism>
<dbReference type="PANTHER" id="PTHR46589:SF1">
    <property type="entry name" value="APOPTOTIC CHROMATIN CONDENSATION INDUCER IN THE NUCLEUS"/>
    <property type="match status" value="1"/>
</dbReference>
<dbReference type="EMBL" id="JBFDAA010000011">
    <property type="protein sequence ID" value="KAL1124015.1"/>
    <property type="molecule type" value="Genomic_DNA"/>
</dbReference>
<evidence type="ECO:0000256" key="2">
    <source>
        <dbReference type="PROSITE-ProRule" id="PRU00176"/>
    </source>
</evidence>
<evidence type="ECO:0000313" key="4">
    <source>
        <dbReference type="EMBL" id="KAL1124015.1"/>
    </source>
</evidence>
<accession>A0ABD0Y9J4</accession>
<keyword evidence="1 2" id="KW-0694">RNA-binding</keyword>
<evidence type="ECO:0000256" key="1">
    <source>
        <dbReference type="ARBA" id="ARBA00022884"/>
    </source>
</evidence>
<feature type="non-terminal residue" evidence="4">
    <location>
        <position position="1"/>
    </location>
</feature>
<comment type="caution">
    <text evidence="4">The sequence shown here is derived from an EMBL/GenBank/DDBJ whole genome shotgun (WGS) entry which is preliminary data.</text>
</comment>
<dbReference type="InterPro" id="IPR052793">
    <property type="entry name" value="EJC-associated_protein"/>
</dbReference>
<dbReference type="InterPro" id="IPR012677">
    <property type="entry name" value="Nucleotide-bd_a/b_plait_sf"/>
</dbReference>
<gene>
    <name evidence="4" type="ORF">AAG570_001785</name>
</gene>
<dbReference type="GO" id="GO:0003723">
    <property type="term" value="F:RNA binding"/>
    <property type="evidence" value="ECO:0007669"/>
    <property type="project" value="UniProtKB-UniRule"/>
</dbReference>
<protein>
    <recommendedName>
        <fullName evidence="3">RRM domain-containing protein</fullName>
    </recommendedName>
</protein>
<dbReference type="InterPro" id="IPR000504">
    <property type="entry name" value="RRM_dom"/>
</dbReference>
<feature type="domain" description="RRM" evidence="3">
    <location>
        <begin position="26"/>
        <end position="103"/>
    </location>
</feature>
<sequence length="148" mass="16623">RKISIVSDDAKKLTRSPSPASRKATAVLFITNLVRPFTAPQLRELLARTGTIAPNGFYIDKIKSKCYVKYTEVEMAVETRHALHGVRWPVNNPKTLKVEFASPEDMALVQELAEDETKKSESVDSGWLNEQAALKPARRVSAYPTYFN</sequence>
<evidence type="ECO:0000313" key="5">
    <source>
        <dbReference type="Proteomes" id="UP001558652"/>
    </source>
</evidence>
<dbReference type="AlphaFoldDB" id="A0ABD0Y9J4"/>
<keyword evidence="5" id="KW-1185">Reference proteome</keyword>
<name>A0ABD0Y9J4_9HEMI</name>
<dbReference type="PROSITE" id="PS50102">
    <property type="entry name" value="RRM"/>
    <property type="match status" value="1"/>
</dbReference>
<reference evidence="4 5" key="1">
    <citation type="submission" date="2024-07" db="EMBL/GenBank/DDBJ databases">
        <title>Chromosome-level genome assembly of the water stick insect Ranatra chinensis (Heteroptera: Nepidae).</title>
        <authorList>
            <person name="Liu X."/>
        </authorList>
    </citation>
    <scope>NUCLEOTIDE SEQUENCE [LARGE SCALE GENOMIC DNA]</scope>
    <source>
        <strain evidence="4">Cailab_2021Rc</strain>
        <tissue evidence="4">Muscle</tissue>
    </source>
</reference>
<dbReference type="InterPro" id="IPR034257">
    <property type="entry name" value="Acinus_RRM"/>
</dbReference>
<dbReference type="SUPFAM" id="SSF54928">
    <property type="entry name" value="RNA-binding domain, RBD"/>
    <property type="match status" value="1"/>
</dbReference>
<proteinExistence type="predicted"/>
<dbReference type="PANTHER" id="PTHR46589">
    <property type="entry name" value="APOPTOTIC CHROMATIN CONDENSATION INDUCER IN THE NUCLEUS"/>
    <property type="match status" value="1"/>
</dbReference>